<evidence type="ECO:0000259" key="12">
    <source>
        <dbReference type="Pfam" id="PF21654"/>
    </source>
</evidence>
<evidence type="ECO:0000256" key="5">
    <source>
        <dbReference type="ARBA" id="ARBA00022840"/>
    </source>
</evidence>
<dbReference type="GO" id="GO:0009117">
    <property type="term" value="P:nucleotide metabolic process"/>
    <property type="evidence" value="ECO:0007669"/>
    <property type="project" value="UniProtKB-KW"/>
</dbReference>
<evidence type="ECO:0000256" key="3">
    <source>
        <dbReference type="ARBA" id="ARBA00022723"/>
    </source>
</evidence>
<evidence type="ECO:0000256" key="6">
    <source>
        <dbReference type="ARBA" id="ARBA00022842"/>
    </source>
</evidence>
<evidence type="ECO:0000256" key="10">
    <source>
        <dbReference type="ARBA" id="ARBA00048304"/>
    </source>
</evidence>
<evidence type="ECO:0000313" key="13">
    <source>
        <dbReference type="EMBL" id="BAU94107.1"/>
    </source>
</evidence>
<dbReference type="GO" id="GO:0046872">
    <property type="term" value="F:metal ion binding"/>
    <property type="evidence" value="ECO:0007669"/>
    <property type="project" value="UniProtKB-KW"/>
</dbReference>
<keyword evidence="13" id="KW-0614">Plasmid</keyword>
<protein>
    <recommendedName>
        <fullName evidence="9">Cyclic GMP-AMP synthase</fullName>
    </recommendedName>
</protein>
<proteinExistence type="predicted"/>
<evidence type="ECO:0000256" key="8">
    <source>
        <dbReference type="ARBA" id="ARBA00023118"/>
    </source>
</evidence>
<dbReference type="Proteomes" id="UP000218288">
    <property type="component" value="Plasmid pMPPM02"/>
</dbReference>
<keyword evidence="3" id="KW-0479">Metal-binding</keyword>
<keyword evidence="2" id="KW-0548">Nucleotidyltransferase</keyword>
<feature type="domain" description="Adenylyl/Guanylyl and SMODS C-terminal sensor" evidence="11">
    <location>
        <begin position="341"/>
        <end position="452"/>
    </location>
</feature>
<evidence type="ECO:0000256" key="2">
    <source>
        <dbReference type="ARBA" id="ARBA00022695"/>
    </source>
</evidence>
<keyword evidence="5" id="KW-0067">ATP-binding</keyword>
<dbReference type="Pfam" id="PF21654">
    <property type="entry name" value="DncV-like_NTFase"/>
    <property type="match status" value="1"/>
</dbReference>
<feature type="domain" description="Cyclic GMP-AMP synthase DncV-like nucleotidyltransferase" evidence="12">
    <location>
        <begin position="60"/>
        <end position="142"/>
    </location>
</feature>
<sequence>MWMYDISSDLQTFYDTHVRLGKVLRDDLAAKRDLNLNRLYGGLDDLAAESGFSRPHPYTWHNQGSYAMHTLNQDPADLNDYDIDVGLMFNKDDLPSDSQKARQRIADALTKRCTNFTQAPAAKKNAVRVAYADGYHIDFAVYRTYTDATGTLRTEHASTEWKPRDPTAINKWFSDCVTNKIPTAWPAIGYYPKVKDGQFRRIVRFLKWFSRSRPSWSLPGGLIISALVAEVYASDSNRDDRALYDTIVALANRLNGNTKVYNPVTQAEFTENSEIQSQVNRLKTQINMAVAKLAPLFDQQNCTRDKARSAWDWVFNHQFWAGKEKVQKAALDEELNASALAPYYVKIKCELSGTYGGKTYREYASGGGVLQKNTYLKFTVLGTNVPSPYLITWETRNSGDEASDDNALLSITQPSHGYSYWTGTAYKGNHQMVCKITRNGIVVAQTSHLVRVAAGKWWSRSR</sequence>
<accession>A0A160PKD4</accession>
<evidence type="ECO:0000256" key="7">
    <source>
        <dbReference type="ARBA" id="ARBA00023080"/>
    </source>
</evidence>
<dbReference type="InterPro" id="IPR040511">
    <property type="entry name" value="AGS_C"/>
</dbReference>
<geneLocation type="plasmid" evidence="14">
    <name>pmppm02 dna</name>
</geneLocation>
<name>A0A160PKD4_9HYPH</name>
<reference evidence="13 14" key="1">
    <citation type="journal article" date="2016" name="Genome Announc.">
        <title>Complete Genome Sequence of Methylobacterium populi P-1M, Isolated from Pink-Pigmented Household Biofilm.</title>
        <authorList>
            <person name="Morohoshi T."/>
            <person name="Ikeda T."/>
        </authorList>
    </citation>
    <scope>NUCLEOTIDE SEQUENCE [LARGE SCALE GENOMIC DNA]</scope>
    <source>
        <strain evidence="13 14">P-1M</strain>
        <plasmid evidence="14">Plasmid pmppm02 dna</plasmid>
    </source>
</reference>
<comment type="catalytic activity">
    <reaction evidence="10">
        <text>GTP + ATP = 3',3'-cGAMP + 2 diphosphate</text>
        <dbReference type="Rhea" id="RHEA:35647"/>
        <dbReference type="ChEBI" id="CHEBI:30616"/>
        <dbReference type="ChEBI" id="CHEBI:33019"/>
        <dbReference type="ChEBI" id="CHEBI:37565"/>
        <dbReference type="ChEBI" id="CHEBI:71501"/>
    </reaction>
    <physiologicalReaction direction="left-to-right" evidence="10">
        <dbReference type="Rhea" id="RHEA:35648"/>
    </physiologicalReaction>
</comment>
<evidence type="ECO:0000256" key="1">
    <source>
        <dbReference type="ARBA" id="ARBA00022679"/>
    </source>
</evidence>
<dbReference type="GO" id="GO:0016779">
    <property type="term" value="F:nucleotidyltransferase activity"/>
    <property type="evidence" value="ECO:0007669"/>
    <property type="project" value="UniProtKB-KW"/>
</dbReference>
<organism evidence="13 14">
    <name type="scientific">Methylorubrum populi</name>
    <dbReference type="NCBI Taxonomy" id="223967"/>
    <lineage>
        <taxon>Bacteria</taxon>
        <taxon>Pseudomonadati</taxon>
        <taxon>Pseudomonadota</taxon>
        <taxon>Alphaproteobacteria</taxon>
        <taxon>Hyphomicrobiales</taxon>
        <taxon>Methylobacteriaceae</taxon>
        <taxon>Methylorubrum</taxon>
    </lineage>
</organism>
<dbReference type="EMBL" id="AP014811">
    <property type="protein sequence ID" value="BAU94107.1"/>
    <property type="molecule type" value="Genomic_DNA"/>
</dbReference>
<gene>
    <name evidence="13" type="ORF">MPPM_5502</name>
</gene>
<dbReference type="AlphaFoldDB" id="A0A160PKD4"/>
<keyword evidence="6" id="KW-0460">Magnesium</keyword>
<dbReference type="Pfam" id="PF18134">
    <property type="entry name" value="AGS_C"/>
    <property type="match status" value="1"/>
</dbReference>
<dbReference type="InterPro" id="IPR048445">
    <property type="entry name" value="DncV-like_NTFase"/>
</dbReference>
<keyword evidence="7" id="KW-0546">Nucleotide metabolism</keyword>
<evidence type="ECO:0000256" key="4">
    <source>
        <dbReference type="ARBA" id="ARBA00022741"/>
    </source>
</evidence>
<keyword evidence="8" id="KW-0051">Antiviral defense</keyword>
<evidence type="ECO:0000256" key="9">
    <source>
        <dbReference type="ARBA" id="ARBA00044145"/>
    </source>
</evidence>
<keyword evidence="1" id="KW-0808">Transferase</keyword>
<keyword evidence="4" id="KW-0547">Nucleotide-binding</keyword>
<evidence type="ECO:0000259" key="11">
    <source>
        <dbReference type="Pfam" id="PF18134"/>
    </source>
</evidence>
<dbReference type="GO" id="GO:0051607">
    <property type="term" value="P:defense response to virus"/>
    <property type="evidence" value="ECO:0007669"/>
    <property type="project" value="UniProtKB-KW"/>
</dbReference>
<evidence type="ECO:0000313" key="14">
    <source>
        <dbReference type="Proteomes" id="UP000218288"/>
    </source>
</evidence>
<dbReference type="GO" id="GO:0005524">
    <property type="term" value="F:ATP binding"/>
    <property type="evidence" value="ECO:0007669"/>
    <property type="project" value="UniProtKB-KW"/>
</dbReference>